<sequence>MEQLSLLREQVFTTESSTYTRFLEHGRIKIPCDAKATRGKILQHSRWSGKWHISVVHPGRYAQTGKLVHLPEQAHQFSLNFQTFTGTKR</sequence>
<dbReference type="EMBL" id="KN750056">
    <property type="protein sequence ID" value="KIH50325.1"/>
    <property type="molecule type" value="Genomic_DNA"/>
</dbReference>
<organism evidence="1 2">
    <name type="scientific">Ancylostoma duodenale</name>
    <dbReference type="NCBI Taxonomy" id="51022"/>
    <lineage>
        <taxon>Eukaryota</taxon>
        <taxon>Metazoa</taxon>
        <taxon>Ecdysozoa</taxon>
        <taxon>Nematoda</taxon>
        <taxon>Chromadorea</taxon>
        <taxon>Rhabditida</taxon>
        <taxon>Rhabditina</taxon>
        <taxon>Rhabditomorpha</taxon>
        <taxon>Strongyloidea</taxon>
        <taxon>Ancylostomatidae</taxon>
        <taxon>Ancylostomatinae</taxon>
        <taxon>Ancylostoma</taxon>
    </lineage>
</organism>
<keyword evidence="2" id="KW-1185">Reference proteome</keyword>
<dbReference type="Proteomes" id="UP000054047">
    <property type="component" value="Unassembled WGS sequence"/>
</dbReference>
<proteinExistence type="predicted"/>
<accession>A0A0C2FP17</accession>
<reference evidence="1 2" key="1">
    <citation type="submission" date="2013-12" db="EMBL/GenBank/DDBJ databases">
        <title>Draft genome of the parsitic nematode Ancylostoma duodenale.</title>
        <authorList>
            <person name="Mitreva M."/>
        </authorList>
    </citation>
    <scope>NUCLEOTIDE SEQUENCE [LARGE SCALE GENOMIC DNA]</scope>
    <source>
        <strain evidence="1 2">Zhejiang</strain>
    </source>
</reference>
<protein>
    <submittedName>
        <fullName evidence="1">Uncharacterized protein</fullName>
    </submittedName>
</protein>
<name>A0A0C2FP17_9BILA</name>
<evidence type="ECO:0000313" key="1">
    <source>
        <dbReference type="EMBL" id="KIH50325.1"/>
    </source>
</evidence>
<dbReference type="AlphaFoldDB" id="A0A0C2FP17"/>
<gene>
    <name evidence="1" type="ORF">ANCDUO_19598</name>
</gene>
<evidence type="ECO:0000313" key="2">
    <source>
        <dbReference type="Proteomes" id="UP000054047"/>
    </source>
</evidence>